<dbReference type="Pfam" id="PF06985">
    <property type="entry name" value="HET"/>
    <property type="match status" value="1"/>
</dbReference>
<dbReference type="InterPro" id="IPR010730">
    <property type="entry name" value="HET"/>
</dbReference>
<evidence type="ECO:0000256" key="1">
    <source>
        <dbReference type="SAM" id="MobiDB-lite"/>
    </source>
</evidence>
<keyword evidence="4" id="KW-1185">Reference proteome</keyword>
<feature type="domain" description="Heterokaryon incompatibility" evidence="2">
    <location>
        <begin position="257"/>
        <end position="395"/>
    </location>
</feature>
<reference evidence="3" key="1">
    <citation type="journal article" date="2023" name="Mol. Phylogenet. Evol.">
        <title>Genome-scale phylogeny and comparative genomics of the fungal order Sordariales.</title>
        <authorList>
            <person name="Hensen N."/>
            <person name="Bonometti L."/>
            <person name="Westerberg I."/>
            <person name="Brannstrom I.O."/>
            <person name="Guillou S."/>
            <person name="Cros-Aarteil S."/>
            <person name="Calhoun S."/>
            <person name="Haridas S."/>
            <person name="Kuo A."/>
            <person name="Mondo S."/>
            <person name="Pangilinan J."/>
            <person name="Riley R."/>
            <person name="LaButti K."/>
            <person name="Andreopoulos B."/>
            <person name="Lipzen A."/>
            <person name="Chen C."/>
            <person name="Yan M."/>
            <person name="Daum C."/>
            <person name="Ng V."/>
            <person name="Clum A."/>
            <person name="Steindorff A."/>
            <person name="Ohm R.A."/>
            <person name="Martin F."/>
            <person name="Silar P."/>
            <person name="Natvig D.O."/>
            <person name="Lalanne C."/>
            <person name="Gautier V."/>
            <person name="Ament-Velasquez S.L."/>
            <person name="Kruys A."/>
            <person name="Hutchinson M.I."/>
            <person name="Powell A.J."/>
            <person name="Barry K."/>
            <person name="Miller A.N."/>
            <person name="Grigoriev I.V."/>
            <person name="Debuchy R."/>
            <person name="Gladieux P."/>
            <person name="Hiltunen Thoren M."/>
            <person name="Johannesson H."/>
        </authorList>
    </citation>
    <scope>NUCLEOTIDE SEQUENCE</scope>
    <source>
        <strain evidence="3">CBS 626.80</strain>
    </source>
</reference>
<dbReference type="AlphaFoldDB" id="A0AAN6P5B1"/>
<gene>
    <name evidence="3" type="ORF">QBC32DRAFT_367401</name>
</gene>
<organism evidence="3 4">
    <name type="scientific">Pseudoneurospora amorphoporcata</name>
    <dbReference type="NCBI Taxonomy" id="241081"/>
    <lineage>
        <taxon>Eukaryota</taxon>
        <taxon>Fungi</taxon>
        <taxon>Dikarya</taxon>
        <taxon>Ascomycota</taxon>
        <taxon>Pezizomycotina</taxon>
        <taxon>Sordariomycetes</taxon>
        <taxon>Sordariomycetidae</taxon>
        <taxon>Sordariales</taxon>
        <taxon>Sordariaceae</taxon>
        <taxon>Pseudoneurospora</taxon>
    </lineage>
</organism>
<reference evidence="3" key="2">
    <citation type="submission" date="2023-06" db="EMBL/GenBank/DDBJ databases">
        <authorList>
            <consortium name="Lawrence Berkeley National Laboratory"/>
            <person name="Mondo S.J."/>
            <person name="Hensen N."/>
            <person name="Bonometti L."/>
            <person name="Westerberg I."/>
            <person name="Brannstrom I.O."/>
            <person name="Guillou S."/>
            <person name="Cros-Aarteil S."/>
            <person name="Calhoun S."/>
            <person name="Haridas S."/>
            <person name="Kuo A."/>
            <person name="Pangilinan J."/>
            <person name="Riley R."/>
            <person name="Labutti K."/>
            <person name="Andreopoulos B."/>
            <person name="Lipzen A."/>
            <person name="Chen C."/>
            <person name="Yanf M."/>
            <person name="Daum C."/>
            <person name="Ng V."/>
            <person name="Clum A."/>
            <person name="Steindorff A."/>
            <person name="Ohm R."/>
            <person name="Martin F."/>
            <person name="Silar P."/>
            <person name="Natvig D."/>
            <person name="Lalanne C."/>
            <person name="Gautier V."/>
            <person name="Ament-Velasquez S.L."/>
            <person name="Kruys A."/>
            <person name="Hutchinson M.I."/>
            <person name="Powell A.J."/>
            <person name="Barry K."/>
            <person name="Miller A.N."/>
            <person name="Grigoriev I.V."/>
            <person name="Debuchy R."/>
            <person name="Gladieux P."/>
            <person name="Thoren M.H."/>
            <person name="Johannesson H."/>
        </authorList>
    </citation>
    <scope>NUCLEOTIDE SEQUENCE</scope>
    <source>
        <strain evidence="3">CBS 626.80</strain>
    </source>
</reference>
<feature type="compositionally biased region" description="Basic and acidic residues" evidence="1">
    <location>
        <begin position="17"/>
        <end position="28"/>
    </location>
</feature>
<dbReference type="PANTHER" id="PTHR33112">
    <property type="entry name" value="DOMAIN PROTEIN, PUTATIVE-RELATED"/>
    <property type="match status" value="1"/>
</dbReference>
<protein>
    <submittedName>
        <fullName evidence="3">Heterokaryon incompatibility protein-domain-containing protein</fullName>
    </submittedName>
</protein>
<feature type="region of interest" description="Disordered" evidence="1">
    <location>
        <begin position="17"/>
        <end position="52"/>
    </location>
</feature>
<comment type="caution">
    <text evidence="3">The sequence shown here is derived from an EMBL/GenBank/DDBJ whole genome shotgun (WGS) entry which is preliminary data.</text>
</comment>
<accession>A0AAN6P5B1</accession>
<evidence type="ECO:0000259" key="2">
    <source>
        <dbReference type="Pfam" id="PF06985"/>
    </source>
</evidence>
<sequence>MTWANLAVKNLGGCELKDSETRTNDGTHRAGMTEPNEPGLSSPDPENEHHLHPRPHLCSACSQIDFKALFTSHKRHPEVADNPQCSFCAFYKDCVRQSRDIALRMESCPDDFPTGLLLKGFHSLSWFWMEHEACEAEDHPNRRHWCQHYVQDVFAMQVHNGMGHAILRVVDGHPNSSALTRPREAGGGLLARRILPDQVNYHLIGEWLRLCLLGHVQCHGDGDSDVMTIPGFRVIDCTTRSIVSAVEAFGNHDKLDYVTLSYVWGQAGFSGPVLREDGLSLPDELPLVISDAMEVVKRVGYRYLWVDRYCIPQDDIRTKQIQIKNMDKIYSYSTLTIIAAAGEGPEYGLPGVSSRHRPEQLCVQVADGISLALYESPKVLVTASKWHTRGWTYQEGPCWEHKKGLLSKRRLIFTDLLVYFQCYEMHGTKSYQSQYLTRLAHKMGKVDMKGLTVSNYISFQHKESDFGSVFPHRVTHWSDPGTIWKRISEFARKPLAFESDTLNAIAGIFGKYSSHMKEDEVFFLGEIVYEGKQNLWACSFRQLPPIPLGQHLCRSFTNGSDSAFSDISSNLTYKLVYSLFWIGYWDHVDDEELRPAFIPTDLKQVRRSGFSSWTWAGWKTCIIKHREELMGPNALDIYTEAYVEYEDKGAIVQKLSWKRQNKEILDLVRQGDKIPACLILKAPVFDMRLKLTSKPWKPLGKWTFTWPPFLEGEKIDSLPRVLLEDIEHERGSNSSSTSNKCNEGTNLLGLLLALNGGQSSVHRIWLLILKPVRRALNGRQELMPTPLKELRGLW</sequence>
<dbReference type="EMBL" id="MU859071">
    <property type="protein sequence ID" value="KAK3955917.1"/>
    <property type="molecule type" value="Genomic_DNA"/>
</dbReference>
<dbReference type="PANTHER" id="PTHR33112:SF1">
    <property type="entry name" value="HETEROKARYON INCOMPATIBILITY DOMAIN-CONTAINING PROTEIN"/>
    <property type="match status" value="1"/>
</dbReference>
<name>A0AAN6P5B1_9PEZI</name>
<evidence type="ECO:0000313" key="4">
    <source>
        <dbReference type="Proteomes" id="UP001303222"/>
    </source>
</evidence>
<evidence type="ECO:0000313" key="3">
    <source>
        <dbReference type="EMBL" id="KAK3955917.1"/>
    </source>
</evidence>
<proteinExistence type="predicted"/>
<dbReference type="Proteomes" id="UP001303222">
    <property type="component" value="Unassembled WGS sequence"/>
</dbReference>